<evidence type="ECO:0000259" key="4">
    <source>
        <dbReference type="Pfam" id="PF13007"/>
    </source>
</evidence>
<feature type="domain" description="Transposase IS66 C-terminal" evidence="5">
    <location>
        <begin position="445"/>
        <end position="482"/>
    </location>
</feature>
<dbReference type="Pfam" id="PF13817">
    <property type="entry name" value="DDE_Tnp_IS66_C"/>
    <property type="match status" value="1"/>
</dbReference>
<protein>
    <submittedName>
        <fullName evidence="6">Transposase</fullName>
    </submittedName>
</protein>
<dbReference type="InterPro" id="IPR024463">
    <property type="entry name" value="Transposase_TnpC_homeodom"/>
</dbReference>
<dbReference type="Pfam" id="PF13005">
    <property type="entry name" value="zf-IS66"/>
    <property type="match status" value="1"/>
</dbReference>
<dbReference type="PANTHER" id="PTHR33678:SF1">
    <property type="entry name" value="BLL1576 PROTEIN"/>
    <property type="match status" value="1"/>
</dbReference>
<accession>A0ABY1QWQ6</accession>
<feature type="domain" description="Transposase TnpC homeodomain" evidence="4">
    <location>
        <begin position="17"/>
        <end position="87"/>
    </location>
</feature>
<dbReference type="EMBL" id="FXUL01000053">
    <property type="protein sequence ID" value="SMP82120.1"/>
    <property type="molecule type" value="Genomic_DNA"/>
</dbReference>
<dbReference type="Pfam" id="PF13007">
    <property type="entry name" value="LZ_Tnp_IS66"/>
    <property type="match status" value="1"/>
</dbReference>
<feature type="domain" description="Transposase IS66 central" evidence="2">
    <location>
        <begin position="152"/>
        <end position="438"/>
    </location>
</feature>
<name>A0ABY1QWQ6_9BURK</name>
<gene>
    <name evidence="6" type="ORF">SAMN06295970_1535</name>
</gene>
<feature type="region of interest" description="Disordered" evidence="1">
    <location>
        <begin position="57"/>
        <end position="79"/>
    </location>
</feature>
<dbReference type="InterPro" id="IPR039552">
    <property type="entry name" value="IS66_C"/>
</dbReference>
<evidence type="ECO:0000259" key="3">
    <source>
        <dbReference type="Pfam" id="PF13005"/>
    </source>
</evidence>
<reference evidence="6 7" key="1">
    <citation type="submission" date="2017-05" db="EMBL/GenBank/DDBJ databases">
        <authorList>
            <person name="Varghese N."/>
            <person name="Submissions S."/>
        </authorList>
    </citation>
    <scope>NUCLEOTIDE SEQUENCE [LARGE SCALE GENOMIC DNA]</scope>
    <source>
        <strain evidence="6 7">DSM 26001</strain>
    </source>
</reference>
<proteinExistence type="predicted"/>
<comment type="caution">
    <text evidence="6">The sequence shown here is derived from an EMBL/GenBank/DDBJ whole genome shotgun (WGS) entry which is preliminary data.</text>
</comment>
<evidence type="ECO:0000313" key="7">
    <source>
        <dbReference type="Proteomes" id="UP001158049"/>
    </source>
</evidence>
<dbReference type="PANTHER" id="PTHR33678">
    <property type="entry name" value="BLL1576 PROTEIN"/>
    <property type="match status" value="1"/>
</dbReference>
<dbReference type="Proteomes" id="UP001158049">
    <property type="component" value="Unassembled WGS sequence"/>
</dbReference>
<dbReference type="InterPro" id="IPR004291">
    <property type="entry name" value="Transposase_IS66_central"/>
</dbReference>
<dbReference type="NCBIfam" id="NF033517">
    <property type="entry name" value="transpos_IS66"/>
    <property type="match status" value="1"/>
</dbReference>
<evidence type="ECO:0000259" key="5">
    <source>
        <dbReference type="Pfam" id="PF13817"/>
    </source>
</evidence>
<evidence type="ECO:0000256" key="1">
    <source>
        <dbReference type="SAM" id="MobiDB-lite"/>
    </source>
</evidence>
<feature type="domain" description="Transposase IS66 zinc-finger binding" evidence="3">
    <location>
        <begin position="94"/>
        <end position="138"/>
    </location>
</feature>
<dbReference type="Pfam" id="PF03050">
    <property type="entry name" value="DDE_Tnp_IS66"/>
    <property type="match status" value="1"/>
</dbReference>
<evidence type="ECO:0000313" key="6">
    <source>
        <dbReference type="EMBL" id="SMP82120.1"/>
    </source>
</evidence>
<keyword evidence="7" id="KW-1185">Reference proteome</keyword>
<dbReference type="InterPro" id="IPR052344">
    <property type="entry name" value="Transposase-related"/>
</dbReference>
<sequence length="493" mass="54557">MDQMTMALASRALEVEQLKLLIAKLQRMHFGRKSEKIDRQIEKLECRLEDLLAEEGVIDAQPSTTAPTPPRPPATRPALAPELPREDRILDPAEQACPDCGGDLKPLGEDISEQLEIVTAAFKVIRHIRRKKACACCDCIVQAPAPSRPILRGVAGPGLLAHILVAKFADHQPLYRQSIIYARQGVEIDRSSMGRWVGACSALMAPLVDALRRHVMAGTKLHADDTPVPVLAAGKGQTKTGRLWTYVRDDRSAASTVAPAVWFAYTPDRKGIHPQTHLAGFHGILQADAYAGFNAVYETARVQEAACWAHTRRKFHDLHVVHPTAFTTEALRRIGALYEVEELVRGKPPDMRRQVRQEQSLPLLADFETWLRTRLPTLSAKSDTTRAINYALNQWQALLLYCDHGIAEIDNNAAERSLRSVALGRKNFLFMGADSGGERAAAMYTLIGTAKLNGIDPEAYLRHVLTHIADHPINRINELLPWVVQGKLAVAAD</sequence>
<organism evidence="6 7">
    <name type="scientific">Noviherbaspirillum suwonense</name>
    <dbReference type="NCBI Taxonomy" id="1224511"/>
    <lineage>
        <taxon>Bacteria</taxon>
        <taxon>Pseudomonadati</taxon>
        <taxon>Pseudomonadota</taxon>
        <taxon>Betaproteobacteria</taxon>
        <taxon>Burkholderiales</taxon>
        <taxon>Oxalobacteraceae</taxon>
        <taxon>Noviherbaspirillum</taxon>
    </lineage>
</organism>
<dbReference type="InterPro" id="IPR024474">
    <property type="entry name" value="Znf_dom_IS66"/>
</dbReference>
<evidence type="ECO:0000259" key="2">
    <source>
        <dbReference type="Pfam" id="PF03050"/>
    </source>
</evidence>